<dbReference type="InterPro" id="IPR036191">
    <property type="entry name" value="RRF_sf"/>
</dbReference>
<evidence type="ECO:0000256" key="4">
    <source>
        <dbReference type="ARBA" id="ARBA00022917"/>
    </source>
</evidence>
<dbReference type="RefSeq" id="WP_038480684.1">
    <property type="nucleotide sequence ID" value="NZ_CP003923.1"/>
</dbReference>
<dbReference type="InterPro" id="IPR002661">
    <property type="entry name" value="Ribosome_recyc_fac"/>
</dbReference>
<reference evidence="8 9" key="1">
    <citation type="journal article" date="2014" name="Gene">
        <title>A comparative genomic analysis of the alkalitolerant soil bacterium Bacillus lehensis G1.</title>
        <authorList>
            <person name="Noor Y.M."/>
            <person name="Samsulrizal N.H."/>
            <person name="Jema'on N.A."/>
            <person name="Low K.O."/>
            <person name="Ramli A.N."/>
            <person name="Alias N.I."/>
            <person name="Damis S.I."/>
            <person name="Fuzi S.F."/>
            <person name="Isa M.N."/>
            <person name="Murad A.M."/>
            <person name="Raih M.F."/>
            <person name="Bakar F.D."/>
            <person name="Najimudin N."/>
            <person name="Mahadi N.M."/>
            <person name="Illias R.M."/>
        </authorList>
    </citation>
    <scope>NUCLEOTIDE SEQUENCE [LARGE SCALE GENOMIC DNA]</scope>
    <source>
        <strain evidence="8 9">G1</strain>
    </source>
</reference>
<dbReference type="FunFam" id="1.10.132.20:FF:000001">
    <property type="entry name" value="Ribosome-recycling factor"/>
    <property type="match status" value="1"/>
</dbReference>
<evidence type="ECO:0000259" key="7">
    <source>
        <dbReference type="Pfam" id="PF01765"/>
    </source>
</evidence>
<dbReference type="NCBIfam" id="TIGR00496">
    <property type="entry name" value="frr"/>
    <property type="match status" value="1"/>
</dbReference>
<dbReference type="Gene3D" id="3.30.1360.40">
    <property type="match status" value="1"/>
</dbReference>
<dbReference type="eggNOG" id="COG0233">
    <property type="taxonomic scope" value="Bacteria"/>
</dbReference>
<dbReference type="GO" id="GO:0043023">
    <property type="term" value="F:ribosomal large subunit binding"/>
    <property type="evidence" value="ECO:0007669"/>
    <property type="project" value="TreeGrafter"/>
</dbReference>
<evidence type="ECO:0000256" key="1">
    <source>
        <dbReference type="ARBA" id="ARBA00004496"/>
    </source>
</evidence>
<dbReference type="Pfam" id="PF01765">
    <property type="entry name" value="RRF"/>
    <property type="match status" value="1"/>
</dbReference>
<keyword evidence="4 5" id="KW-0648">Protein biosynthesis</keyword>
<name>A0A060M3Y4_9BACI</name>
<dbReference type="PANTHER" id="PTHR20982:SF3">
    <property type="entry name" value="MITOCHONDRIAL RIBOSOME RECYCLING FACTOR PSEUDO 1"/>
    <property type="match status" value="1"/>
</dbReference>
<dbReference type="PANTHER" id="PTHR20982">
    <property type="entry name" value="RIBOSOME RECYCLING FACTOR"/>
    <property type="match status" value="1"/>
</dbReference>
<gene>
    <name evidence="5" type="primary">frr</name>
    <name evidence="8" type="ORF">BleG1_2226</name>
</gene>
<feature type="region of interest" description="Disordered" evidence="6">
    <location>
        <begin position="137"/>
        <end position="156"/>
    </location>
</feature>
<keyword evidence="9" id="KW-1185">Reference proteome</keyword>
<dbReference type="AlphaFoldDB" id="A0A060M3Y4"/>
<evidence type="ECO:0000256" key="5">
    <source>
        <dbReference type="HAMAP-Rule" id="MF_00040"/>
    </source>
</evidence>
<evidence type="ECO:0000256" key="6">
    <source>
        <dbReference type="SAM" id="MobiDB-lite"/>
    </source>
</evidence>
<comment type="subcellular location">
    <subcellularLocation>
        <location evidence="1 5">Cytoplasm</location>
    </subcellularLocation>
</comment>
<dbReference type="GO" id="GO:0005737">
    <property type="term" value="C:cytoplasm"/>
    <property type="evidence" value="ECO:0007669"/>
    <property type="project" value="UniProtKB-SubCell"/>
</dbReference>
<dbReference type="SUPFAM" id="SSF55194">
    <property type="entry name" value="Ribosome recycling factor, RRF"/>
    <property type="match status" value="1"/>
</dbReference>
<dbReference type="Proteomes" id="UP000027142">
    <property type="component" value="Chromosome"/>
</dbReference>
<dbReference type="PATRIC" id="fig|1246626.3.peg.2224"/>
<dbReference type="HAMAP" id="MF_00040">
    <property type="entry name" value="RRF"/>
    <property type="match status" value="1"/>
</dbReference>
<keyword evidence="3 5" id="KW-0963">Cytoplasm</keyword>
<feature type="domain" description="Ribosome recycling factor" evidence="7">
    <location>
        <begin position="20"/>
        <end position="183"/>
    </location>
</feature>
<evidence type="ECO:0000256" key="2">
    <source>
        <dbReference type="ARBA" id="ARBA00005912"/>
    </source>
</evidence>
<sequence>MSKQIQDDTKGRMDKAIESLNRELAKLRAGRANPALLDRVTVEYYGAETPLNQLASITVPEARLLLITPFDKSAISNIEKAIMKADLGLTPSSDGQVIRIIIPALTEERRKELSKIVSRTAEDSKVAVRNIRRDANDDLKKRQKDGEMTEDELRGETDKIQKLTDSYISKIDTRAKEKEEEIMEV</sequence>
<dbReference type="OrthoDB" id="9804006at2"/>
<organism evidence="8 9">
    <name type="scientific">Shouchella lehensis G1</name>
    <dbReference type="NCBI Taxonomy" id="1246626"/>
    <lineage>
        <taxon>Bacteria</taxon>
        <taxon>Bacillati</taxon>
        <taxon>Bacillota</taxon>
        <taxon>Bacilli</taxon>
        <taxon>Bacillales</taxon>
        <taxon>Bacillaceae</taxon>
        <taxon>Shouchella</taxon>
    </lineage>
</organism>
<evidence type="ECO:0000256" key="3">
    <source>
        <dbReference type="ARBA" id="ARBA00022490"/>
    </source>
</evidence>
<proteinExistence type="inferred from homology"/>
<dbReference type="FunFam" id="3.30.1360.40:FF:000001">
    <property type="entry name" value="Ribosome-recycling factor"/>
    <property type="match status" value="1"/>
</dbReference>
<comment type="function">
    <text evidence="5">Responsible for the release of ribosomes from messenger RNA at the termination of protein biosynthesis. May increase the efficiency of translation by recycling ribosomes from one round of translation to another.</text>
</comment>
<dbReference type="STRING" id="1246626.BleG1_2226"/>
<accession>A0A060M3Y4</accession>
<dbReference type="InterPro" id="IPR023584">
    <property type="entry name" value="Ribosome_recyc_fac_dom"/>
</dbReference>
<dbReference type="HOGENOM" id="CLU_073981_2_0_9"/>
<dbReference type="GO" id="GO:0006415">
    <property type="term" value="P:translational termination"/>
    <property type="evidence" value="ECO:0007669"/>
    <property type="project" value="UniProtKB-UniRule"/>
</dbReference>
<comment type="similarity">
    <text evidence="2 5">Belongs to the RRF family.</text>
</comment>
<protein>
    <recommendedName>
        <fullName evidence="5">Ribosome-recycling factor</fullName>
        <shortName evidence="5">RRF</shortName>
    </recommendedName>
    <alternativeName>
        <fullName evidence="5">Ribosome-releasing factor</fullName>
    </alternativeName>
</protein>
<dbReference type="CDD" id="cd00520">
    <property type="entry name" value="RRF"/>
    <property type="match status" value="1"/>
</dbReference>
<dbReference type="Gene3D" id="1.10.132.20">
    <property type="entry name" value="Ribosome-recycling factor"/>
    <property type="match status" value="1"/>
</dbReference>
<evidence type="ECO:0000313" key="9">
    <source>
        <dbReference type="Proteomes" id="UP000027142"/>
    </source>
</evidence>
<dbReference type="EMBL" id="CP003923">
    <property type="protein sequence ID" value="AIC94804.1"/>
    <property type="molecule type" value="Genomic_DNA"/>
</dbReference>
<evidence type="ECO:0000313" key="8">
    <source>
        <dbReference type="EMBL" id="AIC94804.1"/>
    </source>
</evidence>
<dbReference type="KEGG" id="ble:BleG1_2226"/>